<feature type="binding site" evidence="8">
    <location>
        <begin position="150"/>
        <end position="155"/>
    </location>
    <ligand>
        <name>NADP(+)</name>
        <dbReference type="ChEBI" id="CHEBI:58349"/>
    </ligand>
</feature>
<feature type="binding site" evidence="8">
    <location>
        <position position="213"/>
    </location>
    <ligand>
        <name>NADP(+)</name>
        <dbReference type="ChEBI" id="CHEBI:58349"/>
    </ligand>
</feature>
<dbReference type="UniPathway" id="UPA00053">
    <property type="reaction ID" value="UER00087"/>
</dbReference>
<evidence type="ECO:0000256" key="5">
    <source>
        <dbReference type="ARBA" id="ARBA00023002"/>
    </source>
</evidence>
<dbReference type="InterPro" id="IPR046346">
    <property type="entry name" value="Aminoacid_DH-like_N_sf"/>
</dbReference>
<dbReference type="FunFam" id="3.40.50.10860:FF:000006">
    <property type="entry name" value="Shikimate dehydrogenase (NADP(+))"/>
    <property type="match status" value="1"/>
</dbReference>
<dbReference type="SUPFAM" id="SSF53223">
    <property type="entry name" value="Aminoacid dehydrogenase-like, N-terminal domain"/>
    <property type="match status" value="1"/>
</dbReference>
<feature type="active site" description="Proton acceptor" evidence="8">
    <location>
        <position position="66"/>
    </location>
</feature>
<keyword evidence="3 8" id="KW-0028">Amino-acid biosynthesis</keyword>
<evidence type="ECO:0000259" key="10">
    <source>
        <dbReference type="Pfam" id="PF08501"/>
    </source>
</evidence>
<comment type="subunit">
    <text evidence="8">Homodimer.</text>
</comment>
<evidence type="ECO:0000259" key="11">
    <source>
        <dbReference type="Pfam" id="PF18317"/>
    </source>
</evidence>
<feature type="binding site" evidence="8">
    <location>
        <position position="78"/>
    </location>
    <ligand>
        <name>NADP(+)</name>
        <dbReference type="ChEBI" id="CHEBI:58349"/>
    </ligand>
</feature>
<feature type="binding site" evidence="8">
    <location>
        <position position="215"/>
    </location>
    <ligand>
        <name>shikimate</name>
        <dbReference type="ChEBI" id="CHEBI:36208"/>
    </ligand>
</feature>
<proteinExistence type="inferred from homology"/>
<feature type="binding site" evidence="8">
    <location>
        <begin position="14"/>
        <end position="16"/>
    </location>
    <ligand>
        <name>shikimate</name>
        <dbReference type="ChEBI" id="CHEBI:36208"/>
    </ligand>
</feature>
<evidence type="ECO:0000256" key="4">
    <source>
        <dbReference type="ARBA" id="ARBA00022857"/>
    </source>
</evidence>
<feature type="domain" description="SDH C-terminal" evidence="11">
    <location>
        <begin position="238"/>
        <end position="264"/>
    </location>
</feature>
<dbReference type="InterPro" id="IPR022893">
    <property type="entry name" value="Shikimate_DH_fam"/>
</dbReference>
<comment type="caution">
    <text evidence="12">The sequence shown here is derived from an EMBL/GenBank/DDBJ whole genome shotgun (WGS) entry which is preliminary data.</text>
</comment>
<keyword evidence="13" id="KW-1185">Reference proteome</keyword>
<comment type="pathway">
    <text evidence="1 8">Metabolic intermediate biosynthesis; chorismate biosynthesis; chorismate from D-erythrose 4-phosphate and phosphoenolpyruvate: step 4/7.</text>
</comment>
<accession>A0A849P5I4</accession>
<feature type="binding site" evidence="8">
    <location>
        <position position="238"/>
    </location>
    <ligand>
        <name>NADP(+)</name>
        <dbReference type="ChEBI" id="CHEBI:58349"/>
    </ligand>
</feature>
<keyword evidence="5 8" id="KW-0560">Oxidoreductase</keyword>
<dbReference type="Gene3D" id="3.40.50.720">
    <property type="entry name" value="NAD(P)-binding Rossmann-like Domain"/>
    <property type="match status" value="1"/>
</dbReference>
<feature type="binding site" evidence="8">
    <location>
        <position position="102"/>
    </location>
    <ligand>
        <name>shikimate</name>
        <dbReference type="ChEBI" id="CHEBI:36208"/>
    </ligand>
</feature>
<dbReference type="Pfam" id="PF01488">
    <property type="entry name" value="Shikimate_DH"/>
    <property type="match status" value="1"/>
</dbReference>
<evidence type="ECO:0000256" key="7">
    <source>
        <dbReference type="ARBA" id="ARBA00049442"/>
    </source>
</evidence>
<dbReference type="PANTHER" id="PTHR21089:SF1">
    <property type="entry name" value="BIFUNCTIONAL 3-DEHYDROQUINATE DEHYDRATASE_SHIKIMATE DEHYDROGENASE, CHLOROPLASTIC"/>
    <property type="match status" value="1"/>
</dbReference>
<feature type="domain" description="Shikimate dehydrogenase substrate binding N-terminal" evidence="10">
    <location>
        <begin position="6"/>
        <end position="89"/>
    </location>
</feature>
<organism evidence="12 13">
    <name type="scientific">Pelistega suis</name>
    <dbReference type="NCBI Taxonomy" id="1631957"/>
    <lineage>
        <taxon>Bacteria</taxon>
        <taxon>Pseudomonadati</taxon>
        <taxon>Pseudomonadota</taxon>
        <taxon>Betaproteobacteria</taxon>
        <taxon>Burkholderiales</taxon>
        <taxon>Alcaligenaceae</taxon>
        <taxon>Pelistega</taxon>
    </lineage>
</organism>
<feature type="domain" description="Quinate/shikimate 5-dehydrogenase/glutamyl-tRNA reductase" evidence="9">
    <location>
        <begin position="116"/>
        <end position="191"/>
    </location>
</feature>
<dbReference type="InterPro" id="IPR013708">
    <property type="entry name" value="Shikimate_DH-bd_N"/>
</dbReference>
<dbReference type="GO" id="GO:0009073">
    <property type="term" value="P:aromatic amino acid family biosynthetic process"/>
    <property type="evidence" value="ECO:0007669"/>
    <property type="project" value="UniProtKB-KW"/>
</dbReference>
<comment type="similarity">
    <text evidence="8">Belongs to the shikimate dehydrogenase family.</text>
</comment>
<name>A0A849P5I4_9BURK</name>
<feature type="binding site" evidence="8">
    <location>
        <position position="87"/>
    </location>
    <ligand>
        <name>shikimate</name>
        <dbReference type="ChEBI" id="CHEBI:36208"/>
    </ligand>
</feature>
<gene>
    <name evidence="8 12" type="primary">aroE</name>
    <name evidence="12" type="ORF">HKX39_01470</name>
</gene>
<dbReference type="CDD" id="cd01065">
    <property type="entry name" value="NAD_bind_Shikimate_DH"/>
    <property type="match status" value="1"/>
</dbReference>
<dbReference type="PANTHER" id="PTHR21089">
    <property type="entry name" value="SHIKIMATE DEHYDROGENASE"/>
    <property type="match status" value="1"/>
</dbReference>
<keyword evidence="6 8" id="KW-0057">Aromatic amino acid biosynthesis</keyword>
<sequence length="275" mass="30179">MKKFAVFGNPIKHSYSPKMHQLFAEYCGLKDFSYVKTFVDIDAFEQTVKNFFNQGGKGLNITVPFKIRAFELANILSDRASSAGAVNTLWHKDGKIYGDNTDGIGLVNDIKRLSITLNNAHILLIGAGGASRGAILPLIEAGCSHLHIANRTEQKAHELIQTFSHLKQLSASGLDNITGQWDIIINASASSLSADELPLPTSVFHQVKLAYDMLYTADAQTPFTQQAHRHGALQCSDGLGMLVYQGAEAFSIWNGMYPNPEEVLGILRKELQCQV</sequence>
<evidence type="ECO:0000256" key="8">
    <source>
        <dbReference type="HAMAP-Rule" id="MF_00222"/>
    </source>
</evidence>
<dbReference type="Gene3D" id="3.40.50.10860">
    <property type="entry name" value="Leucine Dehydrogenase, chain A, domain 1"/>
    <property type="match status" value="1"/>
</dbReference>
<dbReference type="GO" id="GO:0050661">
    <property type="term" value="F:NADP binding"/>
    <property type="evidence" value="ECO:0007669"/>
    <property type="project" value="InterPro"/>
</dbReference>
<dbReference type="GO" id="GO:0009423">
    <property type="term" value="P:chorismate biosynthetic process"/>
    <property type="evidence" value="ECO:0007669"/>
    <property type="project" value="UniProtKB-UniRule"/>
</dbReference>
<dbReference type="Pfam" id="PF08501">
    <property type="entry name" value="Shikimate_dh_N"/>
    <property type="match status" value="1"/>
</dbReference>
<dbReference type="HAMAP" id="MF_00222">
    <property type="entry name" value="Shikimate_DH_AroE"/>
    <property type="match status" value="1"/>
</dbReference>
<evidence type="ECO:0000256" key="6">
    <source>
        <dbReference type="ARBA" id="ARBA00023141"/>
    </source>
</evidence>
<evidence type="ECO:0000313" key="13">
    <source>
        <dbReference type="Proteomes" id="UP000537862"/>
    </source>
</evidence>
<evidence type="ECO:0000313" key="12">
    <source>
        <dbReference type="EMBL" id="NOL50848.1"/>
    </source>
</evidence>
<dbReference type="EMBL" id="JABGBN010000001">
    <property type="protein sequence ID" value="NOL50848.1"/>
    <property type="molecule type" value="Genomic_DNA"/>
</dbReference>
<evidence type="ECO:0000259" key="9">
    <source>
        <dbReference type="Pfam" id="PF01488"/>
    </source>
</evidence>
<feature type="binding site" evidence="8">
    <location>
        <position position="62"/>
    </location>
    <ligand>
        <name>shikimate</name>
        <dbReference type="ChEBI" id="CHEBI:36208"/>
    </ligand>
</feature>
<dbReference type="GO" id="GO:0019632">
    <property type="term" value="P:shikimate metabolic process"/>
    <property type="evidence" value="ECO:0007669"/>
    <property type="project" value="InterPro"/>
</dbReference>
<dbReference type="Pfam" id="PF18317">
    <property type="entry name" value="SDH_C"/>
    <property type="match status" value="1"/>
</dbReference>
<reference evidence="12 13" key="1">
    <citation type="submission" date="2020-05" db="EMBL/GenBank/DDBJ databases">
        <authorList>
            <person name="Niu N."/>
        </authorList>
    </citation>
    <scope>NUCLEOTIDE SEQUENCE [LARGE SCALE GENOMIC DNA]</scope>
    <source>
        <strain evidence="12 13">3340-03</strain>
    </source>
</reference>
<evidence type="ECO:0000256" key="3">
    <source>
        <dbReference type="ARBA" id="ARBA00022605"/>
    </source>
</evidence>
<comment type="catalytic activity">
    <reaction evidence="7 8">
        <text>shikimate + NADP(+) = 3-dehydroshikimate + NADPH + H(+)</text>
        <dbReference type="Rhea" id="RHEA:17737"/>
        <dbReference type="ChEBI" id="CHEBI:15378"/>
        <dbReference type="ChEBI" id="CHEBI:16630"/>
        <dbReference type="ChEBI" id="CHEBI:36208"/>
        <dbReference type="ChEBI" id="CHEBI:57783"/>
        <dbReference type="ChEBI" id="CHEBI:58349"/>
        <dbReference type="EC" id="1.1.1.25"/>
    </reaction>
</comment>
<dbReference type="InterPro" id="IPR006151">
    <property type="entry name" value="Shikm_DH/Glu-tRNA_Rdtase"/>
</dbReference>
<dbReference type="InterPro" id="IPR036291">
    <property type="entry name" value="NAD(P)-bd_dom_sf"/>
</dbReference>
<dbReference type="InterPro" id="IPR041121">
    <property type="entry name" value="SDH_C"/>
</dbReference>
<feature type="binding site" evidence="8">
    <location>
        <position position="245"/>
    </location>
    <ligand>
        <name>shikimate</name>
        <dbReference type="ChEBI" id="CHEBI:36208"/>
    </ligand>
</feature>
<evidence type="ECO:0000256" key="1">
    <source>
        <dbReference type="ARBA" id="ARBA00004871"/>
    </source>
</evidence>
<dbReference type="NCBIfam" id="TIGR00507">
    <property type="entry name" value="aroE"/>
    <property type="match status" value="1"/>
</dbReference>
<dbReference type="GO" id="GO:0005829">
    <property type="term" value="C:cytosol"/>
    <property type="evidence" value="ECO:0007669"/>
    <property type="project" value="TreeGrafter"/>
</dbReference>
<keyword evidence="4 8" id="KW-0521">NADP</keyword>
<dbReference type="RefSeq" id="WP_171679532.1">
    <property type="nucleotide sequence ID" value="NZ_JABGBN010000001.1"/>
</dbReference>
<protein>
    <recommendedName>
        <fullName evidence="2 8">Shikimate dehydrogenase (NADP(+))</fullName>
        <shortName evidence="8">SDH</shortName>
        <ecNumber evidence="2 8">1.1.1.25</ecNumber>
    </recommendedName>
</protein>
<comment type="function">
    <text evidence="8">Involved in the biosynthesis of the chorismate, which leads to the biosynthesis of aromatic amino acids. Catalyzes the reversible NADPH linked reduction of 3-dehydroshikimate (DHSA) to yield shikimate (SA).</text>
</comment>
<dbReference type="SUPFAM" id="SSF51735">
    <property type="entry name" value="NAD(P)-binding Rossmann-fold domains"/>
    <property type="match status" value="1"/>
</dbReference>
<dbReference type="GO" id="GO:0008652">
    <property type="term" value="P:amino acid biosynthetic process"/>
    <property type="evidence" value="ECO:0007669"/>
    <property type="project" value="UniProtKB-KW"/>
</dbReference>
<dbReference type="NCBIfam" id="NF001310">
    <property type="entry name" value="PRK00258.1-2"/>
    <property type="match status" value="1"/>
</dbReference>
<dbReference type="GO" id="GO:0004764">
    <property type="term" value="F:shikimate 3-dehydrogenase (NADP+) activity"/>
    <property type="evidence" value="ECO:0007669"/>
    <property type="project" value="UniProtKB-UniRule"/>
</dbReference>
<dbReference type="AlphaFoldDB" id="A0A849P5I4"/>
<dbReference type="EC" id="1.1.1.25" evidence="2 8"/>
<feature type="binding site" evidence="8">
    <location>
        <begin position="126"/>
        <end position="130"/>
    </location>
    <ligand>
        <name>NADP(+)</name>
        <dbReference type="ChEBI" id="CHEBI:58349"/>
    </ligand>
</feature>
<dbReference type="InterPro" id="IPR011342">
    <property type="entry name" value="Shikimate_DH"/>
</dbReference>
<dbReference type="Proteomes" id="UP000537862">
    <property type="component" value="Unassembled WGS sequence"/>
</dbReference>
<evidence type="ECO:0000256" key="2">
    <source>
        <dbReference type="ARBA" id="ARBA00012962"/>
    </source>
</evidence>